<reference evidence="3" key="1">
    <citation type="submission" date="2018-11" db="EMBL/GenBank/DDBJ databases">
        <authorList>
            <consortium name="Pathogen Informatics"/>
        </authorList>
    </citation>
    <scope>NUCLEOTIDE SEQUENCE</scope>
</reference>
<comment type="caution">
    <text evidence="3">The sequence shown here is derived from an EMBL/GenBank/DDBJ whole genome shotgun (WGS) entry which is preliminary data.</text>
</comment>
<evidence type="ECO:0000313" key="4">
    <source>
        <dbReference type="Proteomes" id="UP000784294"/>
    </source>
</evidence>
<organism evidence="3 4">
    <name type="scientific">Protopolystoma xenopodis</name>
    <dbReference type="NCBI Taxonomy" id="117903"/>
    <lineage>
        <taxon>Eukaryota</taxon>
        <taxon>Metazoa</taxon>
        <taxon>Spiralia</taxon>
        <taxon>Lophotrochozoa</taxon>
        <taxon>Platyhelminthes</taxon>
        <taxon>Monogenea</taxon>
        <taxon>Polyopisthocotylea</taxon>
        <taxon>Polystomatidea</taxon>
        <taxon>Polystomatidae</taxon>
        <taxon>Protopolystoma</taxon>
    </lineage>
</organism>
<sequence length="249" mass="26649">MVPHVFLTRTSGRKRKSRRTHGDLGAGSPDAVALMTAGAPGQIGHPLPLVGIHPPSGPAGIGGGGAGGSGGAGDSGIIEVGVGSPIEDYRHDRLSTARAAGGGRRSPHFEETNRFWGRSLVGDGEAEGRGTGAEDEDEEDENDYDDEDEEILGPLGHEDRTTGQILWIRGLSRLQTQASFPPLIACHANSHSHSHTNTHTHAHTRTCTYSLIHTLTNIRSSVPERWTVLPIVFGLYRLPFSGWIHYPLI</sequence>
<dbReference type="Proteomes" id="UP000784294">
    <property type="component" value="Unassembled WGS sequence"/>
</dbReference>
<name>A0A448XF00_9PLAT</name>
<dbReference type="AlphaFoldDB" id="A0A448XF00"/>
<feature type="region of interest" description="Disordered" evidence="1">
    <location>
        <begin position="1"/>
        <end position="28"/>
    </location>
</feature>
<protein>
    <recommendedName>
        <fullName evidence="2">Plasma membrane calcium transporting P-type ATPase C-terminal domain-containing protein</fullName>
    </recommendedName>
</protein>
<feature type="compositionally biased region" description="Acidic residues" evidence="1">
    <location>
        <begin position="133"/>
        <end position="151"/>
    </location>
</feature>
<dbReference type="Pfam" id="PF12424">
    <property type="entry name" value="ATP_Ca_trans_C"/>
    <property type="match status" value="1"/>
</dbReference>
<accession>A0A448XF00</accession>
<dbReference type="EMBL" id="CAAALY010248981">
    <property type="protein sequence ID" value="VEL35053.1"/>
    <property type="molecule type" value="Genomic_DNA"/>
</dbReference>
<gene>
    <name evidence="3" type="ORF">PXEA_LOCUS28493</name>
</gene>
<evidence type="ECO:0000313" key="3">
    <source>
        <dbReference type="EMBL" id="VEL35053.1"/>
    </source>
</evidence>
<dbReference type="InterPro" id="IPR022141">
    <property type="entry name" value="ATP_Ca_trans_C"/>
</dbReference>
<feature type="domain" description="Plasma membrane calcium transporting P-type ATPase C-terminal" evidence="2">
    <location>
        <begin position="163"/>
        <end position="177"/>
    </location>
</feature>
<evidence type="ECO:0000259" key="2">
    <source>
        <dbReference type="Pfam" id="PF12424"/>
    </source>
</evidence>
<evidence type="ECO:0000256" key="1">
    <source>
        <dbReference type="SAM" id="MobiDB-lite"/>
    </source>
</evidence>
<feature type="region of interest" description="Disordered" evidence="1">
    <location>
        <begin position="98"/>
        <end position="157"/>
    </location>
</feature>
<proteinExistence type="predicted"/>
<keyword evidence="4" id="KW-1185">Reference proteome</keyword>